<dbReference type="OrthoDB" id="1700492at2759"/>
<dbReference type="GO" id="GO:0005783">
    <property type="term" value="C:endoplasmic reticulum"/>
    <property type="evidence" value="ECO:0007669"/>
    <property type="project" value="TreeGrafter"/>
</dbReference>
<evidence type="ECO:0000313" key="3">
    <source>
        <dbReference type="Proteomes" id="UP000295252"/>
    </source>
</evidence>
<accession>A0A068UBG7</accession>
<dbReference type="PhylomeDB" id="A0A068UBG7"/>
<dbReference type="AlphaFoldDB" id="A0A068UBG7"/>
<dbReference type="Gene3D" id="3.40.30.10">
    <property type="entry name" value="Glutaredoxin"/>
    <property type="match status" value="1"/>
</dbReference>
<evidence type="ECO:0000259" key="1">
    <source>
        <dbReference type="Pfam" id="PF00085"/>
    </source>
</evidence>
<reference evidence="3" key="1">
    <citation type="journal article" date="2014" name="Science">
        <title>The coffee genome provides insight into the convergent evolution of caffeine biosynthesis.</title>
        <authorList>
            <person name="Denoeud F."/>
            <person name="Carretero-Paulet L."/>
            <person name="Dereeper A."/>
            <person name="Droc G."/>
            <person name="Guyot R."/>
            <person name="Pietrella M."/>
            <person name="Zheng C."/>
            <person name="Alberti A."/>
            <person name="Anthony F."/>
            <person name="Aprea G."/>
            <person name="Aury J.M."/>
            <person name="Bento P."/>
            <person name="Bernard M."/>
            <person name="Bocs S."/>
            <person name="Campa C."/>
            <person name="Cenci A."/>
            <person name="Combes M.C."/>
            <person name="Crouzillat D."/>
            <person name="Da Silva C."/>
            <person name="Daddiego L."/>
            <person name="De Bellis F."/>
            <person name="Dussert S."/>
            <person name="Garsmeur O."/>
            <person name="Gayraud T."/>
            <person name="Guignon V."/>
            <person name="Jahn K."/>
            <person name="Jamilloux V."/>
            <person name="Joet T."/>
            <person name="Labadie K."/>
            <person name="Lan T."/>
            <person name="Leclercq J."/>
            <person name="Lepelley M."/>
            <person name="Leroy T."/>
            <person name="Li L.T."/>
            <person name="Librado P."/>
            <person name="Lopez L."/>
            <person name="Munoz A."/>
            <person name="Noel B."/>
            <person name="Pallavicini A."/>
            <person name="Perrotta G."/>
            <person name="Poncet V."/>
            <person name="Pot D."/>
            <person name="Priyono X."/>
            <person name="Rigoreau M."/>
            <person name="Rouard M."/>
            <person name="Rozas J."/>
            <person name="Tranchant-Dubreuil C."/>
            <person name="VanBuren R."/>
            <person name="Zhang Q."/>
            <person name="Andrade A.C."/>
            <person name="Argout X."/>
            <person name="Bertrand B."/>
            <person name="de Kochko A."/>
            <person name="Graziosi G."/>
            <person name="Henry R.J."/>
            <person name="Jayarama X."/>
            <person name="Ming R."/>
            <person name="Nagai C."/>
            <person name="Rounsley S."/>
            <person name="Sankoff D."/>
            <person name="Giuliano G."/>
            <person name="Albert V.A."/>
            <person name="Wincker P."/>
            <person name="Lashermes P."/>
        </authorList>
    </citation>
    <scope>NUCLEOTIDE SEQUENCE [LARGE SCALE GENOMIC DNA]</scope>
    <source>
        <strain evidence="3">cv. DH200-94</strain>
    </source>
</reference>
<dbReference type="InterPro" id="IPR013766">
    <property type="entry name" value="Thioredoxin_domain"/>
</dbReference>
<dbReference type="SUPFAM" id="SSF52833">
    <property type="entry name" value="Thioredoxin-like"/>
    <property type="match status" value="1"/>
</dbReference>
<gene>
    <name evidence="2" type="ORF">GSCOC_T00020742001</name>
</gene>
<dbReference type="GO" id="GO:0006457">
    <property type="term" value="P:protein folding"/>
    <property type="evidence" value="ECO:0007669"/>
    <property type="project" value="TreeGrafter"/>
</dbReference>
<protein>
    <recommendedName>
        <fullName evidence="1">Thioredoxin domain-containing protein</fullName>
    </recommendedName>
</protein>
<name>A0A068UBG7_COFCA</name>
<dbReference type="GO" id="GO:0003756">
    <property type="term" value="F:protein disulfide isomerase activity"/>
    <property type="evidence" value="ECO:0007669"/>
    <property type="project" value="TreeGrafter"/>
</dbReference>
<evidence type="ECO:0000313" key="2">
    <source>
        <dbReference type="EMBL" id="CDP05602.1"/>
    </source>
</evidence>
<dbReference type="EMBL" id="HG739101">
    <property type="protein sequence ID" value="CDP05602.1"/>
    <property type="molecule type" value="Genomic_DNA"/>
</dbReference>
<dbReference type="InterPro" id="IPR051063">
    <property type="entry name" value="PDI"/>
</dbReference>
<keyword evidence="3" id="KW-1185">Reference proteome</keyword>
<dbReference type="PANTHER" id="PTHR45672:SF11">
    <property type="entry name" value="PROTEIN DISULFIDE-ISOMERASE C17H9.14C"/>
    <property type="match status" value="1"/>
</dbReference>
<dbReference type="PANTHER" id="PTHR45672">
    <property type="entry name" value="PROTEIN DISULFIDE-ISOMERASE C17H9.14C-RELATED"/>
    <property type="match status" value="1"/>
</dbReference>
<proteinExistence type="predicted"/>
<dbReference type="Gramene" id="CDP05602">
    <property type="protein sequence ID" value="CDP05602"/>
    <property type="gene ID" value="GSCOC_T00020742001"/>
</dbReference>
<dbReference type="InterPro" id="IPR036249">
    <property type="entry name" value="Thioredoxin-like_sf"/>
</dbReference>
<dbReference type="STRING" id="49390.A0A068UBG7"/>
<sequence length="59" mass="6521">MHFKKGKSILIEKVDCNEHKSLCSKYGVSGCPTVQWLPKGSLEPKKYEGARSAKALLSL</sequence>
<organism evidence="2 3">
    <name type="scientific">Coffea canephora</name>
    <name type="common">Robusta coffee</name>
    <dbReference type="NCBI Taxonomy" id="49390"/>
    <lineage>
        <taxon>Eukaryota</taxon>
        <taxon>Viridiplantae</taxon>
        <taxon>Streptophyta</taxon>
        <taxon>Embryophyta</taxon>
        <taxon>Tracheophyta</taxon>
        <taxon>Spermatophyta</taxon>
        <taxon>Magnoliopsida</taxon>
        <taxon>eudicotyledons</taxon>
        <taxon>Gunneridae</taxon>
        <taxon>Pentapetalae</taxon>
        <taxon>asterids</taxon>
        <taxon>lamiids</taxon>
        <taxon>Gentianales</taxon>
        <taxon>Rubiaceae</taxon>
        <taxon>Ixoroideae</taxon>
        <taxon>Gardenieae complex</taxon>
        <taxon>Bertiereae - Coffeeae clade</taxon>
        <taxon>Coffeeae</taxon>
        <taxon>Coffea</taxon>
    </lineage>
</organism>
<dbReference type="InParanoid" id="A0A068UBG7"/>
<dbReference type="Pfam" id="PF00085">
    <property type="entry name" value="Thioredoxin"/>
    <property type="match status" value="1"/>
</dbReference>
<dbReference type="Proteomes" id="UP000295252">
    <property type="component" value="Chromosome XI"/>
</dbReference>
<feature type="domain" description="Thioredoxin" evidence="1">
    <location>
        <begin position="8"/>
        <end position="57"/>
    </location>
</feature>